<dbReference type="SUPFAM" id="SSF55785">
    <property type="entry name" value="PYP-like sensor domain (PAS domain)"/>
    <property type="match status" value="1"/>
</dbReference>
<gene>
    <name evidence="14" type="ORF">LAFE_0C06194G</name>
</gene>
<evidence type="ECO:0000256" key="7">
    <source>
        <dbReference type="ARBA" id="ARBA00023125"/>
    </source>
</evidence>
<keyword evidence="9" id="KW-0804">Transcription</keyword>
<protein>
    <submittedName>
        <fullName evidence="14">LAFE_0C06194g1_1</fullName>
    </submittedName>
</protein>
<dbReference type="InterPro" id="IPR036864">
    <property type="entry name" value="Zn2-C6_fun-type_DNA-bd_sf"/>
</dbReference>
<evidence type="ECO:0000259" key="12">
    <source>
        <dbReference type="PROSITE" id="PS50048"/>
    </source>
</evidence>
<evidence type="ECO:0000256" key="3">
    <source>
        <dbReference type="ARBA" id="ARBA00022432"/>
    </source>
</evidence>
<feature type="compositionally biased region" description="Basic and acidic residues" evidence="11">
    <location>
        <begin position="63"/>
        <end position="72"/>
    </location>
</feature>
<evidence type="ECO:0000256" key="4">
    <source>
        <dbReference type="ARBA" id="ARBA00022723"/>
    </source>
</evidence>
<feature type="domain" description="PAS" evidence="13">
    <location>
        <begin position="328"/>
        <end position="400"/>
    </location>
</feature>
<dbReference type="STRING" id="4955.A0A1G4M9H8"/>
<dbReference type="Pfam" id="PF00172">
    <property type="entry name" value="Zn_clus"/>
    <property type="match status" value="1"/>
</dbReference>
<dbReference type="PROSITE" id="PS50112">
    <property type="entry name" value="PAS"/>
    <property type="match status" value="1"/>
</dbReference>
<feature type="domain" description="Zn(2)-C6 fungal-type" evidence="12">
    <location>
        <begin position="11"/>
        <end position="42"/>
    </location>
</feature>
<dbReference type="GO" id="GO:0008270">
    <property type="term" value="F:zinc ion binding"/>
    <property type="evidence" value="ECO:0007669"/>
    <property type="project" value="InterPro"/>
</dbReference>
<evidence type="ECO:0000256" key="1">
    <source>
        <dbReference type="ARBA" id="ARBA00004123"/>
    </source>
</evidence>
<evidence type="ECO:0000256" key="10">
    <source>
        <dbReference type="ARBA" id="ARBA00023242"/>
    </source>
</evidence>
<dbReference type="AlphaFoldDB" id="A0A1G4M9H8"/>
<dbReference type="PANTHER" id="PTHR47659">
    <property type="entry name" value="ZN(II)2CYS6 TRANSCRIPTION FACTOR (EUROFUNG)-RELATED"/>
    <property type="match status" value="1"/>
</dbReference>
<evidence type="ECO:0000313" key="14">
    <source>
        <dbReference type="EMBL" id="SCW00529.1"/>
    </source>
</evidence>
<dbReference type="GO" id="GO:0009267">
    <property type="term" value="P:cellular response to starvation"/>
    <property type="evidence" value="ECO:0007669"/>
    <property type="project" value="TreeGrafter"/>
</dbReference>
<name>A0A1G4M9H8_LACFM</name>
<feature type="region of interest" description="Disordered" evidence="11">
    <location>
        <begin position="124"/>
        <end position="151"/>
    </location>
</feature>
<evidence type="ECO:0000256" key="5">
    <source>
        <dbReference type="ARBA" id="ARBA00022833"/>
    </source>
</evidence>
<dbReference type="CDD" id="cd00130">
    <property type="entry name" value="PAS"/>
    <property type="match status" value="1"/>
</dbReference>
<proteinExistence type="inferred from homology"/>
<dbReference type="InterPro" id="IPR035965">
    <property type="entry name" value="PAS-like_dom_sf"/>
</dbReference>
<dbReference type="Proteomes" id="UP000190831">
    <property type="component" value="Chromosome C"/>
</dbReference>
<evidence type="ECO:0000256" key="8">
    <source>
        <dbReference type="ARBA" id="ARBA00023159"/>
    </source>
</evidence>
<comment type="subcellular location">
    <subcellularLocation>
        <location evidence="1">Nucleus</location>
    </subcellularLocation>
</comment>
<keyword evidence="10" id="KW-0539">Nucleus</keyword>
<keyword evidence="6" id="KW-0805">Transcription regulation</keyword>
<dbReference type="InterPro" id="IPR056751">
    <property type="entry name" value="PAS_13"/>
</dbReference>
<keyword evidence="3" id="KW-0312">Gluconeogenesis</keyword>
<dbReference type="Gene3D" id="4.10.240.10">
    <property type="entry name" value="Zn(2)-C6 fungal-type DNA-binding domain"/>
    <property type="match status" value="1"/>
</dbReference>
<dbReference type="Pfam" id="PF24990">
    <property type="entry name" value="PAS_13"/>
    <property type="match status" value="2"/>
</dbReference>
<keyword evidence="5" id="KW-0862">Zinc</keyword>
<dbReference type="InterPro" id="IPR050335">
    <property type="entry name" value="ERT1_acuK_gluconeogen_tf"/>
</dbReference>
<keyword evidence="4" id="KW-0479">Metal-binding</keyword>
<organism evidence="14 15">
    <name type="scientific">Lachancea fermentati</name>
    <name type="common">Zygosaccharomyces fermentati</name>
    <dbReference type="NCBI Taxonomy" id="4955"/>
    <lineage>
        <taxon>Eukaryota</taxon>
        <taxon>Fungi</taxon>
        <taxon>Dikarya</taxon>
        <taxon>Ascomycota</taxon>
        <taxon>Saccharomycotina</taxon>
        <taxon>Saccharomycetes</taxon>
        <taxon>Saccharomycetales</taxon>
        <taxon>Saccharomycetaceae</taxon>
        <taxon>Lachancea</taxon>
    </lineage>
</organism>
<evidence type="ECO:0000256" key="6">
    <source>
        <dbReference type="ARBA" id="ARBA00023015"/>
    </source>
</evidence>
<comment type="similarity">
    <text evidence="2">Belongs to the ERT1/acuK family.</text>
</comment>
<dbReference type="InterPro" id="IPR000014">
    <property type="entry name" value="PAS"/>
</dbReference>
<dbReference type="SUPFAM" id="SSF57701">
    <property type="entry name" value="Zn2/Cys6 DNA-binding domain"/>
    <property type="match status" value="1"/>
</dbReference>
<keyword evidence="8" id="KW-0010">Activator</keyword>
<accession>A0A1G4M9H8</accession>
<dbReference type="GO" id="GO:0000977">
    <property type="term" value="F:RNA polymerase II transcription regulatory region sequence-specific DNA binding"/>
    <property type="evidence" value="ECO:0007669"/>
    <property type="project" value="TreeGrafter"/>
</dbReference>
<evidence type="ECO:0000256" key="11">
    <source>
        <dbReference type="SAM" id="MobiDB-lite"/>
    </source>
</evidence>
<dbReference type="EMBL" id="LT598485">
    <property type="protein sequence ID" value="SCW00529.1"/>
    <property type="molecule type" value="Genomic_DNA"/>
</dbReference>
<feature type="region of interest" description="Disordered" evidence="11">
    <location>
        <begin position="63"/>
        <end position="83"/>
    </location>
</feature>
<reference evidence="14 15" key="1">
    <citation type="submission" date="2016-03" db="EMBL/GenBank/DDBJ databases">
        <authorList>
            <person name="Devillers H."/>
        </authorList>
    </citation>
    <scope>NUCLEOTIDE SEQUENCE [LARGE SCALE GENOMIC DNA]</scope>
    <source>
        <strain evidence="14">CBS 6772</strain>
    </source>
</reference>
<dbReference type="InterPro" id="IPR001138">
    <property type="entry name" value="Zn2Cys6_DnaBD"/>
</dbReference>
<dbReference type="CDD" id="cd00067">
    <property type="entry name" value="GAL4"/>
    <property type="match status" value="1"/>
</dbReference>
<dbReference type="GO" id="GO:0000981">
    <property type="term" value="F:DNA-binding transcription factor activity, RNA polymerase II-specific"/>
    <property type="evidence" value="ECO:0007669"/>
    <property type="project" value="InterPro"/>
</dbReference>
<dbReference type="OrthoDB" id="2538135at2759"/>
<evidence type="ECO:0000256" key="9">
    <source>
        <dbReference type="ARBA" id="ARBA00023163"/>
    </source>
</evidence>
<dbReference type="SMART" id="SM00066">
    <property type="entry name" value="GAL4"/>
    <property type="match status" value="1"/>
</dbReference>
<keyword evidence="7" id="KW-0238">DNA-binding</keyword>
<keyword evidence="15" id="KW-1185">Reference proteome</keyword>
<dbReference type="PROSITE" id="PS50048">
    <property type="entry name" value="ZN2_CY6_FUNGAL_2"/>
    <property type="match status" value="1"/>
</dbReference>
<dbReference type="PANTHER" id="PTHR47659:SF1">
    <property type="entry name" value="TRANSCRIPTION ACTIVATOR OF GLUCONEOGENESIS ERT1"/>
    <property type="match status" value="1"/>
</dbReference>
<evidence type="ECO:0000313" key="15">
    <source>
        <dbReference type="Proteomes" id="UP000190831"/>
    </source>
</evidence>
<dbReference type="OMA" id="CVWTLKR"/>
<sequence>MGSRRQKTSIACVNCSRSHVTCEDKRPCSRCVRKGLEATCVDAPRKRRKYLADVPEEHLPVPVKRSDAHSGEEQDFNGSGRIQHKPKFLSSAADLEYSILSNIIHQDTYLNKVPIDILYSRNSTEDGSQYATPSNTPSVTPTQANNSLGNQRPTYKTLLGPQGAEAIEYKVNLFTNHYPLIPQDPSNENIDPDSMLSSAIFDKGLCQYYLTEGNTLPKVFKTFRHTSGVVSLALDTASPESRAIQNFPEVAHTLRYQTPLEIYTLVSTPFSHTPGFHSLLGYLRERFNKKDLVEMCRSLAEFRPTFIAIAVTLTEEDMIFMEQCYQRTLLEYDQFISQIGTPTCVWRRNGQVSYINDEFTLLTGWAREDLLFKMTFIVELMDDESVRDYFKTFSRVAYRDFKGCERMKTCRLLTPIKGREINCCCMWTLKRDVFGLPLMIIGNFMPVLQSYTP</sequence>
<evidence type="ECO:0000259" key="13">
    <source>
        <dbReference type="PROSITE" id="PS50112"/>
    </source>
</evidence>
<dbReference type="GO" id="GO:0005634">
    <property type="term" value="C:nucleus"/>
    <property type="evidence" value="ECO:0007669"/>
    <property type="project" value="UniProtKB-SubCell"/>
</dbReference>
<dbReference type="PROSITE" id="PS00463">
    <property type="entry name" value="ZN2_CY6_FUNGAL_1"/>
    <property type="match status" value="1"/>
</dbReference>
<dbReference type="GO" id="GO:0006094">
    <property type="term" value="P:gluconeogenesis"/>
    <property type="evidence" value="ECO:0007669"/>
    <property type="project" value="UniProtKB-KW"/>
</dbReference>
<evidence type="ECO:0000256" key="2">
    <source>
        <dbReference type="ARBA" id="ARBA00010855"/>
    </source>
</evidence>